<dbReference type="HOGENOM" id="CLU_016205_1_0_1"/>
<organism evidence="1 2">
    <name type="scientific">Phlebiopsis gigantea (strain 11061_1 CR5-6)</name>
    <name type="common">White-rot fungus</name>
    <name type="synonym">Peniophora gigantea</name>
    <dbReference type="NCBI Taxonomy" id="745531"/>
    <lineage>
        <taxon>Eukaryota</taxon>
        <taxon>Fungi</taxon>
        <taxon>Dikarya</taxon>
        <taxon>Basidiomycota</taxon>
        <taxon>Agaricomycotina</taxon>
        <taxon>Agaricomycetes</taxon>
        <taxon>Polyporales</taxon>
        <taxon>Phanerochaetaceae</taxon>
        <taxon>Phlebiopsis</taxon>
    </lineage>
</organism>
<keyword evidence="2" id="KW-1185">Reference proteome</keyword>
<protein>
    <recommendedName>
        <fullName evidence="3">Heterokaryon incompatibility domain-containing protein</fullName>
    </recommendedName>
</protein>
<evidence type="ECO:0000313" key="1">
    <source>
        <dbReference type="EMBL" id="KIP08992.1"/>
    </source>
</evidence>
<dbReference type="AlphaFoldDB" id="A0A0C3SA83"/>
<dbReference type="Proteomes" id="UP000053257">
    <property type="component" value="Unassembled WGS sequence"/>
</dbReference>
<evidence type="ECO:0008006" key="3">
    <source>
        <dbReference type="Google" id="ProtNLM"/>
    </source>
</evidence>
<gene>
    <name evidence="1" type="ORF">PHLGIDRAFT_39342</name>
</gene>
<feature type="non-terminal residue" evidence="1">
    <location>
        <position position="378"/>
    </location>
</feature>
<proteinExistence type="predicted"/>
<feature type="non-terminal residue" evidence="1">
    <location>
        <position position="1"/>
    </location>
</feature>
<name>A0A0C3SA83_PHLG1</name>
<dbReference type="OrthoDB" id="2957144at2759"/>
<reference evidence="1 2" key="1">
    <citation type="journal article" date="2014" name="PLoS Genet.">
        <title>Analysis of the Phlebiopsis gigantea genome, transcriptome and secretome provides insight into its pioneer colonization strategies of wood.</title>
        <authorList>
            <person name="Hori C."/>
            <person name="Ishida T."/>
            <person name="Igarashi K."/>
            <person name="Samejima M."/>
            <person name="Suzuki H."/>
            <person name="Master E."/>
            <person name="Ferreira P."/>
            <person name="Ruiz-Duenas F.J."/>
            <person name="Held B."/>
            <person name="Canessa P."/>
            <person name="Larrondo L.F."/>
            <person name="Schmoll M."/>
            <person name="Druzhinina I.S."/>
            <person name="Kubicek C.P."/>
            <person name="Gaskell J.A."/>
            <person name="Kersten P."/>
            <person name="St John F."/>
            <person name="Glasner J."/>
            <person name="Sabat G."/>
            <person name="Splinter BonDurant S."/>
            <person name="Syed K."/>
            <person name="Yadav J."/>
            <person name="Mgbeahuruike A.C."/>
            <person name="Kovalchuk A."/>
            <person name="Asiegbu F.O."/>
            <person name="Lackner G."/>
            <person name="Hoffmeister D."/>
            <person name="Rencoret J."/>
            <person name="Gutierrez A."/>
            <person name="Sun H."/>
            <person name="Lindquist E."/>
            <person name="Barry K."/>
            <person name="Riley R."/>
            <person name="Grigoriev I.V."/>
            <person name="Henrissat B."/>
            <person name="Kues U."/>
            <person name="Berka R.M."/>
            <person name="Martinez A.T."/>
            <person name="Covert S.F."/>
            <person name="Blanchette R.A."/>
            <person name="Cullen D."/>
        </authorList>
    </citation>
    <scope>NUCLEOTIDE SEQUENCE [LARGE SCALE GENOMIC DNA]</scope>
    <source>
        <strain evidence="1 2">11061_1 CR5-6</strain>
    </source>
</reference>
<accession>A0A0C3SA83</accession>
<dbReference type="EMBL" id="KN840471">
    <property type="protein sequence ID" value="KIP08992.1"/>
    <property type="molecule type" value="Genomic_DNA"/>
</dbReference>
<sequence length="378" mass="43444">LISDVDADRSCVELGLGGTLKTLNHIFHTDYTLDTPFVRPHIEQTLDEAFDIGLALAYLRPRWHALTDLGPVLEETRLRDERLRASVLQEDRITNPFIPPRRVWDLWSNRVVPYWIMNSHLITPDLWTVSHSWMSLDKRRDILTNINGRKWPVPIPTDATLEQVRIELLNFGAEYAWLDVLCLRQYGGVEEHLRADEWKLDVPTIGGVYHAGRDRNIVCYFSGLGRPFTVEEGFVQNPRHWLNRAWTLQETRASWIVGGETSTSPAAPKGHGDTAGDMFYEMLDNVTMLFADRPPNVLLVLAAMQKRDSVNPVDKVAGLGYILRSTSLPIYKENESVEDAWTRLIENMDDRFRGDMLFLYPTRGDGTSQWRPSWSQIM</sequence>
<evidence type="ECO:0000313" key="2">
    <source>
        <dbReference type="Proteomes" id="UP000053257"/>
    </source>
</evidence>